<dbReference type="GO" id="GO:0003700">
    <property type="term" value="F:DNA-binding transcription factor activity"/>
    <property type="evidence" value="ECO:0007669"/>
    <property type="project" value="TreeGrafter"/>
</dbReference>
<dbReference type="eggNOG" id="COG1309">
    <property type="taxonomic scope" value="Bacteria"/>
</dbReference>
<protein>
    <submittedName>
        <fullName evidence="4">Putative TetR family transcriptional regulator</fullName>
    </submittedName>
</protein>
<dbReference type="PANTHER" id="PTHR30055">
    <property type="entry name" value="HTH-TYPE TRANSCRIPTIONAL REGULATOR RUTR"/>
    <property type="match status" value="1"/>
</dbReference>
<accession>H0QVJ3</accession>
<name>H0QVJ3_9ACTN</name>
<evidence type="ECO:0000259" key="3">
    <source>
        <dbReference type="PROSITE" id="PS50977"/>
    </source>
</evidence>
<evidence type="ECO:0000256" key="1">
    <source>
        <dbReference type="ARBA" id="ARBA00023125"/>
    </source>
</evidence>
<dbReference type="PANTHER" id="PTHR30055:SF226">
    <property type="entry name" value="HTH-TYPE TRANSCRIPTIONAL REGULATOR PKSA"/>
    <property type="match status" value="1"/>
</dbReference>
<evidence type="ECO:0000313" key="5">
    <source>
        <dbReference type="Proteomes" id="UP000035034"/>
    </source>
</evidence>
<dbReference type="Proteomes" id="UP000035034">
    <property type="component" value="Unassembled WGS sequence"/>
</dbReference>
<keyword evidence="5" id="KW-1185">Reference proteome</keyword>
<dbReference type="PROSITE" id="PS50977">
    <property type="entry name" value="HTH_TETR_2"/>
    <property type="match status" value="1"/>
</dbReference>
<dbReference type="InterPro" id="IPR009057">
    <property type="entry name" value="Homeodomain-like_sf"/>
</dbReference>
<feature type="DNA-binding region" description="H-T-H motif" evidence="2">
    <location>
        <begin position="42"/>
        <end position="61"/>
    </location>
</feature>
<gene>
    <name evidence="4" type="ORF">GOEFS_015_00670</name>
</gene>
<evidence type="ECO:0000256" key="2">
    <source>
        <dbReference type="PROSITE-ProRule" id="PRU00335"/>
    </source>
</evidence>
<feature type="domain" description="HTH tetR-type" evidence="3">
    <location>
        <begin position="19"/>
        <end position="79"/>
    </location>
</feature>
<dbReference type="SUPFAM" id="SSF46689">
    <property type="entry name" value="Homeodomain-like"/>
    <property type="match status" value="1"/>
</dbReference>
<dbReference type="Gene3D" id="1.10.357.10">
    <property type="entry name" value="Tetracycline Repressor, domain 2"/>
    <property type="match status" value="1"/>
</dbReference>
<dbReference type="GO" id="GO:0000976">
    <property type="term" value="F:transcription cis-regulatory region binding"/>
    <property type="evidence" value="ECO:0007669"/>
    <property type="project" value="TreeGrafter"/>
</dbReference>
<dbReference type="RefSeq" id="WP_007316208.1">
    <property type="nucleotide sequence ID" value="NZ_BAEH01000015.1"/>
</dbReference>
<dbReference type="Pfam" id="PF00440">
    <property type="entry name" value="TetR_N"/>
    <property type="match status" value="1"/>
</dbReference>
<comment type="caution">
    <text evidence="4">The sequence shown here is derived from an EMBL/GenBank/DDBJ whole genome shotgun (WGS) entry which is preliminary data.</text>
</comment>
<keyword evidence="1 2" id="KW-0238">DNA-binding</keyword>
<organism evidence="4 5">
    <name type="scientific">Gordonia effusa NBRC 100432</name>
    <dbReference type="NCBI Taxonomy" id="1077974"/>
    <lineage>
        <taxon>Bacteria</taxon>
        <taxon>Bacillati</taxon>
        <taxon>Actinomycetota</taxon>
        <taxon>Actinomycetes</taxon>
        <taxon>Mycobacteriales</taxon>
        <taxon>Gordoniaceae</taxon>
        <taxon>Gordonia</taxon>
    </lineage>
</organism>
<dbReference type="InterPro" id="IPR050109">
    <property type="entry name" value="HTH-type_TetR-like_transc_reg"/>
</dbReference>
<dbReference type="STRING" id="1077974.GOEFS_015_00670"/>
<dbReference type="AlphaFoldDB" id="H0QVJ3"/>
<dbReference type="InterPro" id="IPR001647">
    <property type="entry name" value="HTH_TetR"/>
</dbReference>
<dbReference type="OrthoDB" id="4550691at2"/>
<reference evidence="4 5" key="1">
    <citation type="submission" date="2011-12" db="EMBL/GenBank/DDBJ databases">
        <title>Whole genome shotgun sequence of Gordonia effusa NBRC 100432.</title>
        <authorList>
            <person name="Yoshida I."/>
            <person name="Takarada H."/>
            <person name="Hosoyama A."/>
            <person name="Tsuchikane K."/>
            <person name="Katsumata H."/>
            <person name="Yamazaki S."/>
            <person name="Fujita N."/>
        </authorList>
    </citation>
    <scope>NUCLEOTIDE SEQUENCE [LARGE SCALE GENOMIC DNA]</scope>
    <source>
        <strain evidence="4 5">NBRC 100432</strain>
    </source>
</reference>
<sequence>MTAEPTTRTRQRAEHLGPERRRPQILDAALQIAVAEGVAAVTIASVAERIDVTRPVVYGCFTSRVELIAELVRNEEAMLWSSLTEVLQARAVDADESVFVEGFRALLHTVDARPDGWRLLYGNPDPAVATYFGRGRQAALERCTELLRPTLRAWGVDDAELKLPALVELWVSASEGAVRALLADDRWTPDTLGAFIGQRVYRAMRLEPAP</sequence>
<proteinExistence type="predicted"/>
<evidence type="ECO:0000313" key="4">
    <source>
        <dbReference type="EMBL" id="GAB16870.1"/>
    </source>
</evidence>
<dbReference type="EMBL" id="BAEH01000015">
    <property type="protein sequence ID" value="GAB16870.1"/>
    <property type="molecule type" value="Genomic_DNA"/>
</dbReference>